<dbReference type="PANTHER" id="PTHR16206:SF19">
    <property type="entry name" value="DEP DOMAIN-CONTAINING PROTEIN"/>
    <property type="match status" value="1"/>
</dbReference>
<dbReference type="InterPro" id="IPR000591">
    <property type="entry name" value="DEP_dom"/>
</dbReference>
<feature type="region of interest" description="Disordered" evidence="1">
    <location>
        <begin position="198"/>
        <end position="263"/>
    </location>
</feature>
<accession>A0ABP0FW00</accession>
<dbReference type="PROSITE" id="PS50186">
    <property type="entry name" value="DEP"/>
    <property type="match status" value="1"/>
</dbReference>
<dbReference type="SMART" id="SM00049">
    <property type="entry name" value="DEP"/>
    <property type="match status" value="1"/>
</dbReference>
<dbReference type="Pfam" id="PF00610">
    <property type="entry name" value="DEP"/>
    <property type="match status" value="1"/>
</dbReference>
<feature type="compositionally biased region" description="Basic residues" evidence="1">
    <location>
        <begin position="695"/>
        <end position="704"/>
    </location>
</feature>
<feature type="compositionally biased region" description="Polar residues" evidence="1">
    <location>
        <begin position="229"/>
        <end position="248"/>
    </location>
</feature>
<reference evidence="3 4" key="1">
    <citation type="submission" date="2024-02" db="EMBL/GenBank/DDBJ databases">
        <authorList>
            <person name="Daric V."/>
            <person name="Darras S."/>
        </authorList>
    </citation>
    <scope>NUCLEOTIDE SEQUENCE [LARGE SCALE GENOMIC DNA]</scope>
</reference>
<organism evidence="3 4">
    <name type="scientific">Clavelina lepadiformis</name>
    <name type="common">Light-bulb sea squirt</name>
    <name type="synonym">Ascidia lepadiformis</name>
    <dbReference type="NCBI Taxonomy" id="159417"/>
    <lineage>
        <taxon>Eukaryota</taxon>
        <taxon>Metazoa</taxon>
        <taxon>Chordata</taxon>
        <taxon>Tunicata</taxon>
        <taxon>Ascidiacea</taxon>
        <taxon>Aplousobranchia</taxon>
        <taxon>Clavelinidae</taxon>
        <taxon>Clavelina</taxon>
    </lineage>
</organism>
<gene>
    <name evidence="3" type="ORF">CVLEPA_LOCUS14817</name>
</gene>
<evidence type="ECO:0000313" key="4">
    <source>
        <dbReference type="Proteomes" id="UP001642483"/>
    </source>
</evidence>
<dbReference type="SUPFAM" id="SSF48371">
    <property type="entry name" value="ARM repeat"/>
    <property type="match status" value="1"/>
</dbReference>
<proteinExistence type="predicted"/>
<name>A0ABP0FW00_CLALP</name>
<feature type="domain" description="DEP" evidence="2">
    <location>
        <begin position="27"/>
        <end position="118"/>
    </location>
</feature>
<dbReference type="InterPro" id="IPR036390">
    <property type="entry name" value="WH_DNA-bd_sf"/>
</dbReference>
<dbReference type="EMBL" id="CAWYQH010000097">
    <property type="protein sequence ID" value="CAK8683784.1"/>
    <property type="molecule type" value="Genomic_DNA"/>
</dbReference>
<dbReference type="PANTHER" id="PTHR16206">
    <property type="entry name" value="DEP DOMAIN-CONTAINING"/>
    <property type="match status" value="1"/>
</dbReference>
<dbReference type="Gene3D" id="1.10.10.10">
    <property type="entry name" value="Winged helix-like DNA-binding domain superfamily/Winged helix DNA-binding domain"/>
    <property type="match status" value="1"/>
</dbReference>
<keyword evidence="4" id="KW-1185">Reference proteome</keyword>
<sequence>MAASSNCSPATGPFRATRIWNNLVQHLQENANVKRRRNVKKCYEECFTGANAVDVLHHFVRRNPEQFSNNTTIARENIVRLCQSFLDNQIFEQAGVGSNAEKNPKFDDSTSSLYQFTGKGRKESDVKSHNGRQVLRAIDGDIRNSLGHITISNEQNAMHETTLKSKNILIPTRKQGNRSHFPSFGGISAHSLKDTFMSSAHGSESEGESSDSRSGRPLKRSASFRFVTKRSSSESGVHQGLSSTSTCSDAEDVKEKKSDDINRGGKLRLSQRLSFRKKSVRRAEQSSLNGDHSCVIKNPVADRDSRCGSQNGKDTIHRKLTSQGFLHRCSQRHIIIAELSHLKRECVRVRLLQILDLQFVDGLITSPNYDKRASSSDFNGLFSSSSCASHGVQYSEVVSAYNSADSWISSALSVLQHLPNGYDILCRHARDQPYMKKIKLFFAISDYYKSLSKPLIDDSMKDIIKAIVQMLASKPADVALEALQLFMHLLTESLLYELRDLFAFLHYVITNKDVALTPQCSNKKIVIQTFPSAIFPTIAKDRQFPDFQSGICGLCYFIMDQRQQAFSLPPSVTSTMNRKRKLMEAGEVDSPSLVPDSTFCARISNTEYNKQRVDFTQMQVSELIKSLHTDTSMPPRKKKDLLKKMQSAHSSAFERSRGPMKVIHANPITAAETTPQVAHRKSVAKTPTSDPFNRKSNKSRKVYV</sequence>
<comment type="caution">
    <text evidence="3">The sequence shown here is derived from an EMBL/GenBank/DDBJ whole genome shotgun (WGS) entry which is preliminary data.</text>
</comment>
<feature type="region of interest" description="Disordered" evidence="1">
    <location>
        <begin position="668"/>
        <end position="704"/>
    </location>
</feature>
<evidence type="ECO:0000259" key="2">
    <source>
        <dbReference type="PROSITE" id="PS50186"/>
    </source>
</evidence>
<evidence type="ECO:0000256" key="1">
    <source>
        <dbReference type="SAM" id="MobiDB-lite"/>
    </source>
</evidence>
<dbReference type="Proteomes" id="UP001642483">
    <property type="component" value="Unassembled WGS sequence"/>
</dbReference>
<evidence type="ECO:0000313" key="3">
    <source>
        <dbReference type="EMBL" id="CAK8683784.1"/>
    </source>
</evidence>
<dbReference type="InterPro" id="IPR036388">
    <property type="entry name" value="WH-like_DNA-bd_sf"/>
</dbReference>
<dbReference type="InterPro" id="IPR016024">
    <property type="entry name" value="ARM-type_fold"/>
</dbReference>
<protein>
    <recommendedName>
        <fullName evidence="2">DEP domain-containing protein</fullName>
    </recommendedName>
</protein>
<dbReference type="SUPFAM" id="SSF46785">
    <property type="entry name" value="Winged helix' DNA-binding domain"/>
    <property type="match status" value="1"/>
</dbReference>
<feature type="compositionally biased region" description="Basic and acidic residues" evidence="1">
    <location>
        <begin position="251"/>
        <end position="263"/>
    </location>
</feature>